<keyword evidence="1" id="KW-0472">Membrane</keyword>
<accession>A0A0F9CSD1</accession>
<comment type="caution">
    <text evidence="2">The sequence shown here is derived from an EMBL/GenBank/DDBJ whole genome shotgun (WGS) entry which is preliminary data.</text>
</comment>
<proteinExistence type="predicted"/>
<feature type="transmembrane region" description="Helical" evidence="1">
    <location>
        <begin position="6"/>
        <end position="34"/>
    </location>
</feature>
<keyword evidence="1" id="KW-0812">Transmembrane</keyword>
<evidence type="ECO:0000313" key="2">
    <source>
        <dbReference type="EMBL" id="KKL08541.1"/>
    </source>
</evidence>
<dbReference type="EMBL" id="LAZR01042838">
    <property type="protein sequence ID" value="KKL08541.1"/>
    <property type="molecule type" value="Genomic_DNA"/>
</dbReference>
<keyword evidence="1" id="KW-1133">Transmembrane helix</keyword>
<organism evidence="2">
    <name type="scientific">marine sediment metagenome</name>
    <dbReference type="NCBI Taxonomy" id="412755"/>
    <lineage>
        <taxon>unclassified sequences</taxon>
        <taxon>metagenomes</taxon>
        <taxon>ecological metagenomes</taxon>
    </lineage>
</organism>
<evidence type="ECO:0000256" key="1">
    <source>
        <dbReference type="SAM" id="Phobius"/>
    </source>
</evidence>
<dbReference type="AlphaFoldDB" id="A0A0F9CSD1"/>
<sequence>MNATNIAAAAAGFFVIYFVVLPAVQVFVHLAGILNSI</sequence>
<name>A0A0F9CSD1_9ZZZZ</name>
<reference evidence="2" key="1">
    <citation type="journal article" date="2015" name="Nature">
        <title>Complex archaea that bridge the gap between prokaryotes and eukaryotes.</title>
        <authorList>
            <person name="Spang A."/>
            <person name="Saw J.H."/>
            <person name="Jorgensen S.L."/>
            <person name="Zaremba-Niedzwiedzka K."/>
            <person name="Martijn J."/>
            <person name="Lind A.E."/>
            <person name="van Eijk R."/>
            <person name="Schleper C."/>
            <person name="Guy L."/>
            <person name="Ettema T.J."/>
        </authorList>
    </citation>
    <scope>NUCLEOTIDE SEQUENCE</scope>
</reference>
<gene>
    <name evidence="2" type="ORF">LCGC14_2574790</name>
</gene>
<protein>
    <submittedName>
        <fullName evidence="2">Uncharacterized protein</fullName>
    </submittedName>
</protein>